<comment type="caution">
    <text evidence="1">The sequence shown here is derived from an EMBL/GenBank/DDBJ whole genome shotgun (WGS) entry which is preliminary data.</text>
</comment>
<protein>
    <submittedName>
        <fullName evidence="1">Uncharacterized protein</fullName>
    </submittedName>
</protein>
<reference evidence="1 2" key="1">
    <citation type="submission" date="2013-06" db="EMBL/GenBank/DDBJ databases">
        <title>Rumen cellulosomics: divergent fiber-degrading strategies revealed by comparative genome-wide analysis of six Ruminococcal strains.</title>
        <authorList>
            <person name="Dassa B."/>
            <person name="Borovok I."/>
            <person name="Lamed R."/>
            <person name="Flint H."/>
            <person name="Yeoman C.J."/>
            <person name="White B."/>
            <person name="Bayer E.A."/>
        </authorList>
    </citation>
    <scope>NUCLEOTIDE SEQUENCE [LARGE SCALE GENOMIC DNA]</scope>
    <source>
        <strain evidence="1 2">SY3</strain>
    </source>
</reference>
<name>A0A011UWF3_RUMAL</name>
<evidence type="ECO:0000313" key="2">
    <source>
        <dbReference type="Proteomes" id="UP000021369"/>
    </source>
</evidence>
<organism evidence="1 2">
    <name type="scientific">Ruminococcus albus SY3</name>
    <dbReference type="NCBI Taxonomy" id="1341156"/>
    <lineage>
        <taxon>Bacteria</taxon>
        <taxon>Bacillati</taxon>
        <taxon>Bacillota</taxon>
        <taxon>Clostridia</taxon>
        <taxon>Eubacteriales</taxon>
        <taxon>Oscillospiraceae</taxon>
        <taxon>Ruminococcus</taxon>
    </lineage>
</organism>
<keyword evidence="2" id="KW-1185">Reference proteome</keyword>
<accession>A0A011UWF3</accession>
<dbReference type="EMBL" id="JEOB01000004">
    <property type="protein sequence ID" value="EXM37482.1"/>
    <property type="molecule type" value="Genomic_DNA"/>
</dbReference>
<dbReference type="AlphaFoldDB" id="A0A011UWF3"/>
<dbReference type="OrthoDB" id="7061841at2"/>
<dbReference type="PATRIC" id="fig|1341156.4.peg.3602"/>
<dbReference type="InterPro" id="IPR046169">
    <property type="entry name" value="DUF6171"/>
</dbReference>
<dbReference type="RefSeq" id="WP_024857074.1">
    <property type="nucleotide sequence ID" value="NZ_JEOB01000004.1"/>
</dbReference>
<proteinExistence type="predicted"/>
<sequence length="83" mass="9615">MKIICKKCLLADIDRDAYTEKLMEYIAAVPEDKRVDEEEYQRRLTLCKQCEQLSNGMCAVCGCYVELRALKPEQSCPGEGKYW</sequence>
<gene>
    <name evidence="1" type="ORF">RASY3_12900</name>
</gene>
<dbReference type="Proteomes" id="UP000021369">
    <property type="component" value="Unassembled WGS sequence"/>
</dbReference>
<evidence type="ECO:0000313" key="1">
    <source>
        <dbReference type="EMBL" id="EXM37482.1"/>
    </source>
</evidence>
<dbReference type="Pfam" id="PF19668">
    <property type="entry name" value="DUF6171"/>
    <property type="match status" value="1"/>
</dbReference>